<dbReference type="CDD" id="cd06261">
    <property type="entry name" value="TM_PBP2"/>
    <property type="match status" value="1"/>
</dbReference>
<dbReference type="AlphaFoldDB" id="F5Y707"/>
<comment type="similarity">
    <text evidence="7">Belongs to the binding-protein-dependent transport system permease family.</text>
</comment>
<keyword evidence="2 7" id="KW-0813">Transport</keyword>
<feature type="transmembrane region" description="Helical" evidence="7">
    <location>
        <begin position="197"/>
        <end position="219"/>
    </location>
</feature>
<dbReference type="InterPro" id="IPR000515">
    <property type="entry name" value="MetI-like"/>
</dbReference>
<dbReference type="InterPro" id="IPR051322">
    <property type="entry name" value="AA_ABC_Transporter_Permease"/>
</dbReference>
<name>F5Y707_LEAAZ</name>
<dbReference type="PROSITE" id="PS50928">
    <property type="entry name" value="ABC_TM1"/>
    <property type="match status" value="1"/>
</dbReference>
<dbReference type="InterPro" id="IPR035906">
    <property type="entry name" value="MetI-like_sf"/>
</dbReference>
<evidence type="ECO:0000313" key="10">
    <source>
        <dbReference type="Proteomes" id="UP000009222"/>
    </source>
</evidence>
<sequence>MIKTLQSAFSAETWSIVGPAINQTLYMTILTTILTGIFGLVLGIVLVLTDKDGLHPLPVFNLIAGGIINAFRSMPSVIIIILTLPLSRLIIGISYGPKACIVALAATCIPMFARLVESSILEVPKGKFEAAQAMGASKGEIVFKVMLPEALPNLVRNFTVTIIVVISTTAIAGSFGAGGLGDVAVRYGYARFRVDMLIASVIVLILLVNVVQLAGGGFARHILKKRHLI</sequence>
<feature type="transmembrane region" description="Helical" evidence="7">
    <location>
        <begin position="60"/>
        <end position="83"/>
    </location>
</feature>
<dbReference type="GO" id="GO:0048473">
    <property type="term" value="P:D-methionine transmembrane transport"/>
    <property type="evidence" value="ECO:0007669"/>
    <property type="project" value="TreeGrafter"/>
</dbReference>
<evidence type="ECO:0000256" key="1">
    <source>
        <dbReference type="ARBA" id="ARBA00004651"/>
    </source>
</evidence>
<dbReference type="InParanoid" id="F5Y707"/>
<dbReference type="SUPFAM" id="SSF161098">
    <property type="entry name" value="MetI-like"/>
    <property type="match status" value="1"/>
</dbReference>
<dbReference type="EMBL" id="CP001841">
    <property type="protein sequence ID" value="AEF81358.1"/>
    <property type="molecule type" value="Genomic_DNA"/>
</dbReference>
<evidence type="ECO:0000256" key="3">
    <source>
        <dbReference type="ARBA" id="ARBA00022475"/>
    </source>
</evidence>
<gene>
    <name evidence="9" type="ordered locus">TREAZ_3550</name>
</gene>
<evidence type="ECO:0000256" key="7">
    <source>
        <dbReference type="RuleBase" id="RU363032"/>
    </source>
</evidence>
<protein>
    <submittedName>
        <fullName evidence="9">D-methionine transport system permease protein MetI</fullName>
    </submittedName>
</protein>
<keyword evidence="6 7" id="KW-0472">Membrane</keyword>
<keyword evidence="4 7" id="KW-0812">Transmembrane</keyword>
<dbReference type="RefSeq" id="WP_015712028.1">
    <property type="nucleotide sequence ID" value="NC_015577.1"/>
</dbReference>
<feature type="transmembrane region" description="Helical" evidence="7">
    <location>
        <begin position="154"/>
        <end position="177"/>
    </location>
</feature>
<dbReference type="PANTHER" id="PTHR30450">
    <property type="entry name" value="ABC TRANSPORTER PERMEASE"/>
    <property type="match status" value="1"/>
</dbReference>
<feature type="transmembrane region" description="Helical" evidence="7">
    <location>
        <begin position="25"/>
        <end position="48"/>
    </location>
</feature>
<feature type="domain" description="ABC transmembrane type-1" evidence="8">
    <location>
        <begin position="21"/>
        <end position="215"/>
    </location>
</feature>
<keyword evidence="5 7" id="KW-1133">Transmembrane helix</keyword>
<dbReference type="Proteomes" id="UP000009222">
    <property type="component" value="Chromosome"/>
</dbReference>
<reference evidence="9 10" key="2">
    <citation type="journal article" date="2011" name="ISME J.">
        <title>RNA-seq reveals cooperative metabolic interactions between two termite-gut spirochete species in co-culture.</title>
        <authorList>
            <person name="Rosenthal A.Z."/>
            <person name="Matson E.G."/>
            <person name="Eldar A."/>
            <person name="Leadbetter J.R."/>
        </authorList>
    </citation>
    <scope>NUCLEOTIDE SEQUENCE [LARGE SCALE GENOMIC DNA]</scope>
    <source>
        <strain evidence="10">ATCC BAA-888 / DSM 13862 / ZAS-9</strain>
    </source>
</reference>
<accession>F5Y707</accession>
<dbReference type="STRING" id="545695.TREAZ_3550"/>
<evidence type="ECO:0000313" key="9">
    <source>
        <dbReference type="EMBL" id="AEF81358.1"/>
    </source>
</evidence>
<dbReference type="Pfam" id="PF00528">
    <property type="entry name" value="BPD_transp_1"/>
    <property type="match status" value="1"/>
</dbReference>
<organism evidence="9 10">
    <name type="scientific">Leadbettera azotonutricia (strain ATCC BAA-888 / DSM 13862 / ZAS-9)</name>
    <name type="common">Treponema azotonutricium</name>
    <dbReference type="NCBI Taxonomy" id="545695"/>
    <lineage>
        <taxon>Bacteria</taxon>
        <taxon>Pseudomonadati</taxon>
        <taxon>Spirochaetota</taxon>
        <taxon>Spirochaetia</taxon>
        <taxon>Spirochaetales</taxon>
        <taxon>Breznakiellaceae</taxon>
        <taxon>Leadbettera</taxon>
    </lineage>
</organism>
<dbReference type="PANTHER" id="PTHR30450:SF1">
    <property type="entry name" value="D-METHIONINE TRANSPORT SYSTEM PERMEASE PROTEIN METI-RELATED"/>
    <property type="match status" value="1"/>
</dbReference>
<evidence type="ECO:0000256" key="2">
    <source>
        <dbReference type="ARBA" id="ARBA00022448"/>
    </source>
</evidence>
<evidence type="ECO:0000256" key="6">
    <source>
        <dbReference type="ARBA" id="ARBA00023136"/>
    </source>
</evidence>
<evidence type="ECO:0000256" key="5">
    <source>
        <dbReference type="ARBA" id="ARBA00022989"/>
    </source>
</evidence>
<comment type="subcellular location">
    <subcellularLocation>
        <location evidence="1 7">Cell membrane</location>
        <topology evidence="1 7">Multi-pass membrane protein</topology>
    </subcellularLocation>
</comment>
<evidence type="ECO:0000259" key="8">
    <source>
        <dbReference type="PROSITE" id="PS50928"/>
    </source>
</evidence>
<dbReference type="Gene3D" id="1.10.3720.10">
    <property type="entry name" value="MetI-like"/>
    <property type="match status" value="1"/>
</dbReference>
<proteinExistence type="inferred from homology"/>
<dbReference type="OrthoDB" id="9793490at2"/>
<dbReference type="eggNOG" id="COG2011">
    <property type="taxonomic scope" value="Bacteria"/>
</dbReference>
<keyword evidence="3" id="KW-1003">Cell membrane</keyword>
<evidence type="ECO:0000256" key="4">
    <source>
        <dbReference type="ARBA" id="ARBA00022692"/>
    </source>
</evidence>
<dbReference type="GO" id="GO:0005886">
    <property type="term" value="C:plasma membrane"/>
    <property type="evidence" value="ECO:0007669"/>
    <property type="project" value="UniProtKB-SubCell"/>
</dbReference>
<keyword evidence="10" id="KW-1185">Reference proteome</keyword>
<dbReference type="KEGG" id="taz:TREAZ_3550"/>
<dbReference type="HOGENOM" id="CLU_077375_0_1_12"/>
<feature type="transmembrane region" description="Helical" evidence="7">
    <location>
        <begin position="89"/>
        <end position="113"/>
    </location>
</feature>
<reference evidence="10" key="1">
    <citation type="submission" date="2009-12" db="EMBL/GenBank/DDBJ databases">
        <title>Complete sequence of Treponema azotonutricium strain ZAS-9.</title>
        <authorList>
            <person name="Tetu S.G."/>
            <person name="Matson E."/>
            <person name="Ren Q."/>
            <person name="Seshadri R."/>
            <person name="Elbourne L."/>
            <person name="Hassan K.A."/>
            <person name="Durkin A."/>
            <person name="Radune D."/>
            <person name="Mohamoud Y."/>
            <person name="Shay R."/>
            <person name="Jin S."/>
            <person name="Zhang X."/>
            <person name="Lucey K."/>
            <person name="Ballor N.R."/>
            <person name="Ottesen E."/>
            <person name="Rosenthal R."/>
            <person name="Allen A."/>
            <person name="Leadbetter J.R."/>
            <person name="Paulsen I.T."/>
        </authorList>
    </citation>
    <scope>NUCLEOTIDE SEQUENCE [LARGE SCALE GENOMIC DNA]</scope>
    <source>
        <strain evidence="10">ATCC BAA-888 / DSM 13862 / ZAS-9</strain>
    </source>
</reference>